<evidence type="ECO:0000256" key="1">
    <source>
        <dbReference type="SAM" id="MobiDB-lite"/>
    </source>
</evidence>
<dbReference type="EMBL" id="BONK01000005">
    <property type="protein sequence ID" value="GIG21185.1"/>
    <property type="molecule type" value="Genomic_DNA"/>
</dbReference>
<dbReference type="Gene3D" id="3.90.850.10">
    <property type="entry name" value="Fumarylacetoacetase-like, C-terminal domain"/>
    <property type="match status" value="1"/>
</dbReference>
<comment type="caution">
    <text evidence="3">The sequence shown here is derived from an EMBL/GenBank/DDBJ whole genome shotgun (WGS) entry which is preliminary data.</text>
</comment>
<dbReference type="AlphaFoldDB" id="A0A919TZ10"/>
<evidence type="ECO:0000259" key="2">
    <source>
        <dbReference type="Pfam" id="PF01557"/>
    </source>
</evidence>
<feature type="domain" description="Fumarylacetoacetase-like C-terminal" evidence="2">
    <location>
        <begin position="76"/>
        <end position="305"/>
    </location>
</feature>
<dbReference type="Proteomes" id="UP000632740">
    <property type="component" value="Unassembled WGS sequence"/>
</dbReference>
<dbReference type="PANTHER" id="PTHR43211:SF1">
    <property type="entry name" value="BLL6422 PROTEIN"/>
    <property type="match status" value="1"/>
</dbReference>
<dbReference type="GO" id="GO:0003824">
    <property type="term" value="F:catalytic activity"/>
    <property type="evidence" value="ECO:0007669"/>
    <property type="project" value="InterPro"/>
</dbReference>
<feature type="region of interest" description="Disordered" evidence="1">
    <location>
        <begin position="305"/>
        <end position="336"/>
    </location>
</feature>
<evidence type="ECO:0000313" key="3">
    <source>
        <dbReference type="EMBL" id="GIG21185.1"/>
    </source>
</evidence>
<evidence type="ECO:0000313" key="4">
    <source>
        <dbReference type="Proteomes" id="UP000632740"/>
    </source>
</evidence>
<feature type="compositionally biased region" description="Low complexity" evidence="1">
    <location>
        <begin position="307"/>
        <end position="320"/>
    </location>
</feature>
<dbReference type="InterPro" id="IPR036663">
    <property type="entry name" value="Fumarylacetoacetase_C_sf"/>
</dbReference>
<dbReference type="PANTHER" id="PTHR43211">
    <property type="entry name" value="FUMARYLACETOACETATE HYDROLASE"/>
    <property type="match status" value="1"/>
</dbReference>
<proteinExistence type="predicted"/>
<accession>A0A919TZ10</accession>
<name>A0A919TZ10_9CELL</name>
<dbReference type="SUPFAM" id="SSF56529">
    <property type="entry name" value="FAH"/>
    <property type="match status" value="1"/>
</dbReference>
<organism evidence="3 4">
    <name type="scientific">Cellulomonas chitinilytica</name>
    <dbReference type="NCBI Taxonomy" id="398759"/>
    <lineage>
        <taxon>Bacteria</taxon>
        <taxon>Bacillati</taxon>
        <taxon>Actinomycetota</taxon>
        <taxon>Actinomycetes</taxon>
        <taxon>Micrococcales</taxon>
        <taxon>Cellulomonadaceae</taxon>
        <taxon>Cellulomonas</taxon>
    </lineage>
</organism>
<sequence length="336" mass="35025">MKLASYRHGGVLHAGVVVGDPGDERVCALPPGATVLDVASAGGESAGAAASWAMTHSLPVPISEVRLLPPVRPTSIRDFVAFEEHVEGVVRSVSGGAGVPAEWYEAPAFYFGNPHSVVGANDDVEIPPGCSVFDFELEIAAVVGIPGRDVDPRRARENIVGYTILNDWSARDLQAREMKVGLGPAKGKDGSSTLGPWLVTADELEPFRDDDGYLALEMRALVNHVEVGHDLASNAAWTFEEMLAHASRGSWVGPGDVLGSGTGGNGGCLAELWGRSGVQEPPPLAAGDVVRLEVEGLGAVENRVVDRPAGAPGRAVGPARARSRARSRSEIGSVPA</sequence>
<reference evidence="3" key="1">
    <citation type="submission" date="2021-01" db="EMBL/GenBank/DDBJ databases">
        <title>Whole genome shotgun sequence of Cellulomonas chitinilytica NBRC 110799.</title>
        <authorList>
            <person name="Komaki H."/>
            <person name="Tamura T."/>
        </authorList>
    </citation>
    <scope>NUCLEOTIDE SEQUENCE</scope>
    <source>
        <strain evidence="3">NBRC 110799</strain>
    </source>
</reference>
<gene>
    <name evidence="3" type="ORF">Cch01nite_19090</name>
</gene>
<dbReference type="Pfam" id="PF01557">
    <property type="entry name" value="FAA_hydrolase"/>
    <property type="match status" value="1"/>
</dbReference>
<dbReference type="InterPro" id="IPR011234">
    <property type="entry name" value="Fumarylacetoacetase-like_C"/>
</dbReference>
<protein>
    <submittedName>
        <fullName evidence="3">Hydroxylase</fullName>
    </submittedName>
</protein>
<keyword evidence="4" id="KW-1185">Reference proteome</keyword>
<dbReference type="RefSeq" id="WP_203752038.1">
    <property type="nucleotide sequence ID" value="NZ_BONK01000005.1"/>
</dbReference>